<dbReference type="AlphaFoldDB" id="A0A2H0ED22"/>
<evidence type="ECO:0000259" key="1">
    <source>
        <dbReference type="Pfam" id="PF18135"/>
    </source>
</evidence>
<feature type="domain" description="Type ISP restriction-modification enzyme LLaBIII C-terminal specificity" evidence="1">
    <location>
        <begin position="3"/>
        <end position="331"/>
    </location>
</feature>
<dbReference type="InterPro" id="IPR041635">
    <property type="entry name" value="Type_ISP_LLaBIII_C"/>
</dbReference>
<dbReference type="Pfam" id="PF18135">
    <property type="entry name" value="Type_ISP_C"/>
    <property type="match status" value="1"/>
</dbReference>
<reference evidence="2 3" key="1">
    <citation type="submission" date="2017-09" db="EMBL/GenBank/DDBJ databases">
        <title>Depth-based differentiation of microbial function through sediment-hosted aquifers and enrichment of novel symbionts in the deep terrestrial subsurface.</title>
        <authorList>
            <person name="Probst A.J."/>
            <person name="Ladd B."/>
            <person name="Jarett J.K."/>
            <person name="Geller-Mcgrath D.E."/>
            <person name="Sieber C.M."/>
            <person name="Emerson J.B."/>
            <person name="Anantharaman K."/>
            <person name="Thomas B.C."/>
            <person name="Malmstrom R."/>
            <person name="Stieglmeier M."/>
            <person name="Klingl A."/>
            <person name="Woyke T."/>
            <person name="Ryan C.M."/>
            <person name="Banfield J.F."/>
        </authorList>
    </citation>
    <scope>NUCLEOTIDE SEQUENCE [LARGE SCALE GENOMIC DNA]</scope>
    <source>
        <strain evidence="2">CG18_big_fil_WC_8_21_14_2_50_39_7</strain>
    </source>
</reference>
<dbReference type="GO" id="GO:0008168">
    <property type="term" value="F:methyltransferase activity"/>
    <property type="evidence" value="ECO:0007669"/>
    <property type="project" value="UniProtKB-KW"/>
</dbReference>
<keyword evidence="2" id="KW-0489">Methyltransferase</keyword>
<comment type="caution">
    <text evidence="2">The sequence shown here is derived from an EMBL/GenBank/DDBJ whole genome shotgun (WGS) entry which is preliminary data.</text>
</comment>
<gene>
    <name evidence="2" type="ORF">COW77_01290</name>
</gene>
<proteinExistence type="predicted"/>
<feature type="non-terminal residue" evidence="2">
    <location>
        <position position="1"/>
    </location>
</feature>
<keyword evidence="2" id="KW-0808">Transferase</keyword>
<sequence length="365" mass="43655">FYYFQAGATTGQDKLFIDTDKESLRIRIAMIFNKVIDDNQLDLSFQLKKSQAGKKLIENRNRVNFDDKLFKFYSYRVFDTRYLYSENKFLWRSVEELQKQFIRKNMALVMTKSLSTLFFRHIFITENIGDYSFISDKTREVNYYFPFNLYESINKKPIFKSQARLDLASVQKELDEYSEDKKSNIKTEIIQKLSDVYKKRITPEDVFYYIYAVLYSPIYRKKYNEFLKIDFPRIPFAKNAELFMKLVKLGEELINLHLLKSEKLENLSAKFPITGDSRVKKRQYDEKSGRIYINNTQYFEGVAPEIWNYYIGGYQILDKWLKDRIDKVLSAEDVNHFLKVITALKLTVEPQKEIDKLYPEVEKNL</sequence>
<accession>A0A2H0ED22</accession>
<protein>
    <submittedName>
        <fullName evidence="2">DNA methyltransferase</fullName>
    </submittedName>
</protein>
<dbReference type="GO" id="GO:0032259">
    <property type="term" value="P:methylation"/>
    <property type="evidence" value="ECO:0007669"/>
    <property type="project" value="UniProtKB-KW"/>
</dbReference>
<organism evidence="2 3">
    <name type="scientific">Candidatus Wolfebacteria bacterium CG18_big_fil_WC_8_21_14_2_50_39_7</name>
    <dbReference type="NCBI Taxonomy" id="1975071"/>
    <lineage>
        <taxon>Bacteria</taxon>
        <taxon>Candidatus Wolfeibacteriota</taxon>
    </lineage>
</organism>
<evidence type="ECO:0000313" key="3">
    <source>
        <dbReference type="Proteomes" id="UP000229241"/>
    </source>
</evidence>
<name>A0A2H0ED22_9BACT</name>
<evidence type="ECO:0000313" key="2">
    <source>
        <dbReference type="EMBL" id="PIP92201.1"/>
    </source>
</evidence>
<dbReference type="EMBL" id="PCTX01000038">
    <property type="protein sequence ID" value="PIP92201.1"/>
    <property type="molecule type" value="Genomic_DNA"/>
</dbReference>
<dbReference type="Proteomes" id="UP000229241">
    <property type="component" value="Unassembled WGS sequence"/>
</dbReference>